<feature type="signal peptide" evidence="2">
    <location>
        <begin position="1"/>
        <end position="27"/>
    </location>
</feature>
<evidence type="ECO:0000313" key="4">
    <source>
        <dbReference type="Proteomes" id="UP000289794"/>
    </source>
</evidence>
<sequence length="219" mass="25046">MRSKRYFPLLCICFLLAGASLPIPVFAGQTGGLEKAKGKVDIRLEEFTLDKNGREIPWKDLEAVMPGQEIVKIPRVTNLQNECEIRAKIELVMGREVEMPITEDMIKGMPKGWKKREDGWYYYEKKLKKGENIHIFRSFTIPSEWDTKYDEKGNIRKYYTENSLDIIVTVEAVGDGDWTSEKKTVHSPKTGDDAAVILTAVLCLGSIAAFIAAWKWRRQ</sequence>
<evidence type="ECO:0000256" key="1">
    <source>
        <dbReference type="SAM" id="Phobius"/>
    </source>
</evidence>
<evidence type="ECO:0008006" key="5">
    <source>
        <dbReference type="Google" id="ProtNLM"/>
    </source>
</evidence>
<name>A0A4P6M1T1_9FIRM</name>
<keyword evidence="1" id="KW-0472">Membrane</keyword>
<gene>
    <name evidence="3" type="ORF">PMF13cell1_04654</name>
</gene>
<dbReference type="AlphaFoldDB" id="A0A4P6M1T1"/>
<keyword evidence="1" id="KW-0812">Transmembrane</keyword>
<reference evidence="3 4" key="1">
    <citation type="submission" date="2019-01" db="EMBL/GenBank/DDBJ databases">
        <title>PMF-metabolizing Aryl O-demethylase.</title>
        <authorList>
            <person name="Kim M."/>
        </authorList>
    </citation>
    <scope>NUCLEOTIDE SEQUENCE [LARGE SCALE GENOMIC DNA]</scope>
    <source>
        <strain evidence="3 4">PMF1</strain>
    </source>
</reference>
<keyword evidence="1" id="KW-1133">Transmembrane helix</keyword>
<evidence type="ECO:0000313" key="3">
    <source>
        <dbReference type="EMBL" id="QBE99081.1"/>
    </source>
</evidence>
<dbReference type="Proteomes" id="UP000289794">
    <property type="component" value="Chromosome"/>
</dbReference>
<proteinExistence type="predicted"/>
<evidence type="ECO:0000256" key="2">
    <source>
        <dbReference type="SAM" id="SignalP"/>
    </source>
</evidence>
<organism evidence="3 4">
    <name type="scientific">Blautia producta</name>
    <dbReference type="NCBI Taxonomy" id="33035"/>
    <lineage>
        <taxon>Bacteria</taxon>
        <taxon>Bacillati</taxon>
        <taxon>Bacillota</taxon>
        <taxon>Clostridia</taxon>
        <taxon>Lachnospirales</taxon>
        <taxon>Lachnospiraceae</taxon>
        <taxon>Blautia</taxon>
    </lineage>
</organism>
<dbReference type="EMBL" id="CP035945">
    <property type="protein sequence ID" value="QBE99081.1"/>
    <property type="molecule type" value="Genomic_DNA"/>
</dbReference>
<accession>A0A4P6M1T1</accession>
<feature type="transmembrane region" description="Helical" evidence="1">
    <location>
        <begin position="194"/>
        <end position="214"/>
    </location>
</feature>
<protein>
    <recommendedName>
        <fullName evidence="5">LPXTG cell wall anchor domain-containing protein</fullName>
    </recommendedName>
</protein>
<keyword evidence="2" id="KW-0732">Signal</keyword>
<dbReference type="RefSeq" id="WP_029468531.1">
    <property type="nucleotide sequence ID" value="NZ_CP035945.1"/>
</dbReference>
<dbReference type="KEGG" id="bpro:PMF13cell1_04654"/>
<feature type="chain" id="PRO_5020274100" description="LPXTG cell wall anchor domain-containing protein" evidence="2">
    <location>
        <begin position="28"/>
        <end position="219"/>
    </location>
</feature>